<dbReference type="OrthoDB" id="9803111at2"/>
<dbReference type="Gene3D" id="3.40.50.720">
    <property type="entry name" value="NAD(P)-binding Rossmann-like Domain"/>
    <property type="match status" value="1"/>
</dbReference>
<keyword evidence="4" id="KW-1185">Reference proteome</keyword>
<dbReference type="PANTHER" id="PTHR43318">
    <property type="entry name" value="UDP-N-ACETYLGLUCOSAMINE 4,6-DEHYDRATASE"/>
    <property type="match status" value="1"/>
</dbReference>
<dbReference type="InterPro" id="IPR036291">
    <property type="entry name" value="NAD(P)-bd_dom_sf"/>
</dbReference>
<evidence type="ECO:0000259" key="2">
    <source>
        <dbReference type="Pfam" id="PF02719"/>
    </source>
</evidence>
<dbReference type="Pfam" id="PF02719">
    <property type="entry name" value="Polysacc_synt_2"/>
    <property type="match status" value="1"/>
</dbReference>
<feature type="domain" description="Polysaccharide biosynthesis protein CapD-like" evidence="2">
    <location>
        <begin position="10"/>
        <end position="293"/>
    </location>
</feature>
<comment type="caution">
    <text evidence="3">The sequence shown here is derived from an EMBL/GenBank/DDBJ whole genome shotgun (WGS) entry which is preliminary data.</text>
</comment>
<name>A0A5C8ZML1_9GAMM</name>
<accession>A0A5C8ZML1</accession>
<proteinExistence type="inferred from homology"/>
<sequence>MTDFLKGKRVLVTGVCGTVGRAITDKLISGQFGDLKEFVGIDNNESELFFVEQEYGSERAHFFLRDLRDYRGIREVCHGVDIIFHTAALKHVGICEKSPAEAVQTNIDGLQNLIRAAQRCEIERFIFTSSDKAVNPTNVMGTSKLMGERLVTAANNSRENKGTVFTSTRFGNVLGSRGSVVPIFKNQILNGKDITLTSREMTRFVMTISEAADLVIESSALAKGGEVFITKMPVIRIEDLGQVMIDVLAGEVDADKRTKIHEIGVKPGEKLYEELMSEEETSRAIETEDYFVVLPAFRDLYPVEYVYQGMKDAPVLKPYKSSEEELLTPETLKSYLLKHDII</sequence>
<evidence type="ECO:0000313" key="4">
    <source>
        <dbReference type="Proteomes" id="UP000321933"/>
    </source>
</evidence>
<dbReference type="Proteomes" id="UP000321933">
    <property type="component" value="Unassembled WGS sequence"/>
</dbReference>
<evidence type="ECO:0000256" key="1">
    <source>
        <dbReference type="ARBA" id="ARBA00007430"/>
    </source>
</evidence>
<dbReference type="PANTHER" id="PTHR43318:SF2">
    <property type="entry name" value="UDP-N-ACETYLGLUCOSAMINE 4,6-DEHYDRATASE (INVERTING)"/>
    <property type="match status" value="1"/>
</dbReference>
<dbReference type="EMBL" id="VRYZ01000009">
    <property type="protein sequence ID" value="TXS89425.1"/>
    <property type="molecule type" value="Genomic_DNA"/>
</dbReference>
<evidence type="ECO:0000313" key="3">
    <source>
        <dbReference type="EMBL" id="TXS89425.1"/>
    </source>
</evidence>
<dbReference type="AlphaFoldDB" id="A0A5C8ZML1"/>
<dbReference type="InterPro" id="IPR051203">
    <property type="entry name" value="Polysaccharide_Synthase-Rel"/>
</dbReference>
<gene>
    <name evidence="3" type="ORF">FVW59_18085</name>
</gene>
<dbReference type="SUPFAM" id="SSF51735">
    <property type="entry name" value="NAD(P)-binding Rossmann-fold domains"/>
    <property type="match status" value="1"/>
</dbReference>
<dbReference type="InterPro" id="IPR003869">
    <property type="entry name" value="Polysac_CapD-like"/>
</dbReference>
<comment type="similarity">
    <text evidence="1">Belongs to the polysaccharide synthase family.</text>
</comment>
<protein>
    <submittedName>
        <fullName evidence="3">Polysaccharide biosynthesis protein</fullName>
    </submittedName>
</protein>
<reference evidence="3 4" key="1">
    <citation type="submission" date="2019-08" db="EMBL/GenBank/DDBJ databases">
        <title>Parahaliea maris sp. nov., isolated from the surface seawater.</title>
        <authorList>
            <person name="Liu Y."/>
        </authorList>
    </citation>
    <scope>NUCLEOTIDE SEQUENCE [LARGE SCALE GENOMIC DNA]</scope>
    <source>
        <strain evidence="3 4">S2-26</strain>
    </source>
</reference>
<organism evidence="3 4">
    <name type="scientific">Parahaliea aestuarii</name>
    <dbReference type="NCBI Taxonomy" id="1852021"/>
    <lineage>
        <taxon>Bacteria</taxon>
        <taxon>Pseudomonadati</taxon>
        <taxon>Pseudomonadota</taxon>
        <taxon>Gammaproteobacteria</taxon>
        <taxon>Cellvibrionales</taxon>
        <taxon>Halieaceae</taxon>
        <taxon>Parahaliea</taxon>
    </lineage>
</organism>
<dbReference type="RefSeq" id="WP_148065786.1">
    <property type="nucleotide sequence ID" value="NZ_VRYZ01000009.1"/>
</dbReference>